<gene>
    <name evidence="12" type="ORF">Csp_C23770</name>
</gene>
<evidence type="ECO:0000256" key="7">
    <source>
        <dbReference type="ARBA" id="ARBA00022970"/>
    </source>
</evidence>
<dbReference type="InterPro" id="IPR043429">
    <property type="entry name" value="ArtM/GltK/GlnP/TcyL/YhdX-like"/>
</dbReference>
<dbReference type="GO" id="GO:0022857">
    <property type="term" value="F:transmembrane transporter activity"/>
    <property type="evidence" value="ECO:0007669"/>
    <property type="project" value="InterPro"/>
</dbReference>
<feature type="transmembrane region" description="Helical" evidence="10">
    <location>
        <begin position="238"/>
        <end position="257"/>
    </location>
</feature>
<dbReference type="GO" id="GO:0043190">
    <property type="term" value="C:ATP-binding cassette (ABC) transporter complex"/>
    <property type="evidence" value="ECO:0007669"/>
    <property type="project" value="InterPro"/>
</dbReference>
<keyword evidence="7" id="KW-0029">Amino-acid transport</keyword>
<keyword evidence="9 10" id="KW-0472">Membrane</keyword>
<evidence type="ECO:0000256" key="5">
    <source>
        <dbReference type="ARBA" id="ARBA00022475"/>
    </source>
</evidence>
<feature type="transmembrane region" description="Helical" evidence="10">
    <location>
        <begin position="51"/>
        <end position="71"/>
    </location>
</feature>
<feature type="transmembrane region" description="Helical" evidence="10">
    <location>
        <begin position="92"/>
        <end position="111"/>
    </location>
</feature>
<dbReference type="Gene3D" id="1.10.3720.10">
    <property type="entry name" value="MetI-like"/>
    <property type="match status" value="1"/>
</dbReference>
<proteinExistence type="inferred from homology"/>
<accession>C9YCE8</accession>
<protein>
    <recommendedName>
        <fullName evidence="11">ABC transmembrane type-1 domain-containing protein</fullName>
    </recommendedName>
</protein>
<comment type="similarity">
    <text evidence="3">Belongs to the binding-protein-dependent transport system permease family. HisMQ subfamily.</text>
</comment>
<dbReference type="NCBIfam" id="TIGR01726">
    <property type="entry name" value="HEQRo_perm_3TM"/>
    <property type="match status" value="1"/>
</dbReference>
<dbReference type="AlphaFoldDB" id="C9YCE8"/>
<evidence type="ECO:0000256" key="8">
    <source>
        <dbReference type="ARBA" id="ARBA00022989"/>
    </source>
</evidence>
<evidence type="ECO:0000256" key="1">
    <source>
        <dbReference type="ARBA" id="ARBA00003159"/>
    </source>
</evidence>
<sequence length="271" mass="30037">MQILVDSESSERPYWLMALALISAAFVALAIADGRYAFIFQTLAEGLWTTVYVAVISFTLAASIGLLLALASRSKHVWLRQGARFYIEVIRGLPALVILLYVTFVGAPALVNLYQWACEGWIAKEWLPDVQVRDVSNTVRGIVALALAYSAFLAEVFRAGLQSVERAQIEAAQAIGLNRWLTFRLVVWPQAVRRVLPVLGNDFIAMVKDSSLVSVLGVNDITQLGKLYASSSFLTVETYNVVAVLYLMLTVTLSLLLRRLERHMKQRGNAS</sequence>
<keyword evidence="6 10" id="KW-0812">Transmembrane</keyword>
<name>C9YCE8_CURXX</name>
<keyword evidence="4 10" id="KW-0813">Transport</keyword>
<evidence type="ECO:0000256" key="2">
    <source>
        <dbReference type="ARBA" id="ARBA00004429"/>
    </source>
</evidence>
<dbReference type="PANTHER" id="PTHR30614:SF20">
    <property type="entry name" value="GLUTAMINE TRANSPORT SYSTEM PERMEASE PROTEIN GLNP"/>
    <property type="match status" value="1"/>
</dbReference>
<dbReference type="GO" id="GO:0006865">
    <property type="term" value="P:amino acid transport"/>
    <property type="evidence" value="ECO:0007669"/>
    <property type="project" value="UniProtKB-KW"/>
</dbReference>
<keyword evidence="8 10" id="KW-1133">Transmembrane helix</keyword>
<dbReference type="Pfam" id="PF00528">
    <property type="entry name" value="BPD_transp_1"/>
    <property type="match status" value="1"/>
</dbReference>
<dbReference type="InterPro" id="IPR000515">
    <property type="entry name" value="MetI-like"/>
</dbReference>
<dbReference type="PROSITE" id="PS50928">
    <property type="entry name" value="ABC_TM1"/>
    <property type="match status" value="1"/>
</dbReference>
<reference evidence="12" key="1">
    <citation type="journal article" date="2010" name="Nature">
        <title>The Dynamic genome of Hydra.</title>
        <authorList>
            <person name="Chapman J.A."/>
            <person name="Kirkness E.F."/>
            <person name="Simakov O."/>
            <person name="Hampson S.E."/>
            <person name="Mitros T."/>
            <person name="Weinmaier T."/>
            <person name="Rattei T."/>
            <person name="Balasubramanian P.G."/>
            <person name="Borman J."/>
            <person name="Busam D."/>
            <person name="Disbennett K."/>
            <person name="Pfannkoch C."/>
            <person name="Sumin N."/>
            <person name="Sutton G."/>
            <person name="Viswanathan L."/>
            <person name="Walenz B."/>
            <person name="Goodstein D.M."/>
            <person name="Hellsten U."/>
            <person name="Kawashima T."/>
            <person name="Prochnik S.E."/>
            <person name="Putnam N.H."/>
            <person name="Shu S."/>
            <person name="Blumberg B."/>
            <person name="Dana C.E."/>
            <person name="Gee L."/>
            <person name="Kibler D.F."/>
            <person name="Law L."/>
            <person name="Lindgens D."/>
            <person name="Martinez D.E."/>
            <person name="Peng J."/>
            <person name="Wigge P.A."/>
            <person name="Bertulat B."/>
            <person name="Guder C."/>
            <person name="Nakamura Y."/>
            <person name="Ozbek S."/>
            <person name="Watanabe H."/>
            <person name="Khalturin K."/>
            <person name="Hemmrich G."/>
            <person name="Franke A."/>
            <person name="Augustin R."/>
            <person name="Fraune S."/>
            <person name="Hayakawa E."/>
            <person name="Hayakawa S."/>
            <person name="Hirose M."/>
            <person name="Hwang J."/>
            <person name="Ikeo K."/>
            <person name="Nishimiya-Fujisawa C."/>
            <person name="Ogura A."/>
            <person name="Takahashi T."/>
            <person name="Steinmetz P.R."/>
            <person name="Zhang X."/>
            <person name="Aufschnaiter R."/>
            <person name="Eder M.K."/>
            <person name="Gorny A.K."/>
            <person name="Salvenmoser W."/>
            <person name="Heimberg A.M."/>
            <person name="Wheeler B.M."/>
            <person name="Peterson K.J."/>
            <person name="Boettger A."/>
            <person name="Tischler P."/>
            <person name="Wolf A."/>
            <person name="Gojobori T."/>
            <person name="Remington K.A."/>
            <person name="Strausberg R.L."/>
            <person name="Venter J."/>
            <person name="Technau U."/>
            <person name="Hobmayer B."/>
            <person name="Bosch T.C."/>
            <person name="Holstein T.W."/>
            <person name="Fujisawa T."/>
            <person name="Bode H.R."/>
            <person name="David C.N."/>
            <person name="Rokhsar D.S."/>
            <person name="Steele R.E."/>
        </authorList>
    </citation>
    <scope>NUCLEOTIDE SEQUENCE</scope>
</reference>
<evidence type="ECO:0000256" key="4">
    <source>
        <dbReference type="ARBA" id="ARBA00022448"/>
    </source>
</evidence>
<feature type="domain" description="ABC transmembrane type-1" evidence="11">
    <location>
        <begin position="47"/>
        <end position="257"/>
    </location>
</feature>
<evidence type="ECO:0000256" key="9">
    <source>
        <dbReference type="ARBA" id="ARBA00023136"/>
    </source>
</evidence>
<organism evidence="12">
    <name type="scientific">Curvibacter symbiont subsp. Hydra magnipapillata</name>
    <dbReference type="NCBI Taxonomy" id="667019"/>
    <lineage>
        <taxon>Bacteria</taxon>
        <taxon>Pseudomonadati</taxon>
        <taxon>Pseudomonadota</taxon>
        <taxon>Betaproteobacteria</taxon>
        <taxon>Burkholderiales</taxon>
        <taxon>Comamonadaceae</taxon>
        <taxon>Curvibacter</taxon>
    </lineage>
</organism>
<comment type="function">
    <text evidence="1">Part of the binding-protein-dependent transport system for glutamine; probably responsible for the translocation of the substrate across the membrane.</text>
</comment>
<dbReference type="PANTHER" id="PTHR30614">
    <property type="entry name" value="MEMBRANE COMPONENT OF AMINO ACID ABC TRANSPORTER"/>
    <property type="match status" value="1"/>
</dbReference>
<dbReference type="SUPFAM" id="SSF161098">
    <property type="entry name" value="MetI-like"/>
    <property type="match status" value="1"/>
</dbReference>
<dbReference type="EMBL" id="FN543105">
    <property type="protein sequence ID" value="CBA30483.1"/>
    <property type="molecule type" value="Genomic_DNA"/>
</dbReference>
<evidence type="ECO:0000256" key="6">
    <source>
        <dbReference type="ARBA" id="ARBA00022692"/>
    </source>
</evidence>
<dbReference type="InterPro" id="IPR035906">
    <property type="entry name" value="MetI-like_sf"/>
</dbReference>
<dbReference type="CDD" id="cd06261">
    <property type="entry name" value="TM_PBP2"/>
    <property type="match status" value="1"/>
</dbReference>
<evidence type="ECO:0000256" key="3">
    <source>
        <dbReference type="ARBA" id="ARBA00010072"/>
    </source>
</evidence>
<evidence type="ECO:0000256" key="10">
    <source>
        <dbReference type="RuleBase" id="RU363032"/>
    </source>
</evidence>
<comment type="subcellular location">
    <subcellularLocation>
        <location evidence="2">Cell inner membrane</location>
        <topology evidence="2">Multi-pass membrane protein</topology>
    </subcellularLocation>
    <subcellularLocation>
        <location evidence="10">Cell membrane</location>
        <topology evidence="10">Multi-pass membrane protein</topology>
    </subcellularLocation>
</comment>
<evidence type="ECO:0000313" key="12">
    <source>
        <dbReference type="EMBL" id="CBA30483.1"/>
    </source>
</evidence>
<evidence type="ECO:0000259" key="11">
    <source>
        <dbReference type="PROSITE" id="PS50928"/>
    </source>
</evidence>
<dbReference type="InterPro" id="IPR010065">
    <property type="entry name" value="AA_ABC_transptr_permease_3TM"/>
</dbReference>
<feature type="transmembrane region" description="Helical" evidence="10">
    <location>
        <begin position="12"/>
        <end position="31"/>
    </location>
</feature>
<keyword evidence="5" id="KW-1003">Cell membrane</keyword>